<dbReference type="Proteomes" id="UP001408356">
    <property type="component" value="Unassembled WGS sequence"/>
</dbReference>
<feature type="compositionally biased region" description="Low complexity" evidence="1">
    <location>
        <begin position="1"/>
        <end position="16"/>
    </location>
</feature>
<protein>
    <recommendedName>
        <fullName evidence="4">Dehydrin</fullName>
    </recommendedName>
</protein>
<name>A0ABR2UJE2_9PEZI</name>
<dbReference type="EMBL" id="JARVKF010000422">
    <property type="protein sequence ID" value="KAK9414743.1"/>
    <property type="molecule type" value="Genomic_DNA"/>
</dbReference>
<evidence type="ECO:0000313" key="3">
    <source>
        <dbReference type="Proteomes" id="UP001408356"/>
    </source>
</evidence>
<sequence>MPSYSYTSSSSSYSSSHNGQQSGHTVRETFQTTPQGTTVRTTTQNLGERPVTQTHQFDSHGRELIGDNTGGNASRRIQDVDQDEADRKYEERIEDEYAKREGGA</sequence>
<feature type="compositionally biased region" description="Basic and acidic residues" evidence="1">
    <location>
        <begin position="85"/>
        <end position="104"/>
    </location>
</feature>
<reference evidence="2 3" key="1">
    <citation type="journal article" date="2024" name="J. Plant Pathol.">
        <title>Sequence and assembly of the genome of Seiridium unicorne, isolate CBS 538.82, causal agent of cypress canker disease.</title>
        <authorList>
            <person name="Scali E."/>
            <person name="Rocca G.D."/>
            <person name="Danti R."/>
            <person name="Garbelotto M."/>
            <person name="Barberini S."/>
            <person name="Baroncelli R."/>
            <person name="Emiliani G."/>
        </authorList>
    </citation>
    <scope>NUCLEOTIDE SEQUENCE [LARGE SCALE GENOMIC DNA]</scope>
    <source>
        <strain evidence="2 3">BM-138-508</strain>
    </source>
</reference>
<proteinExistence type="predicted"/>
<evidence type="ECO:0008006" key="4">
    <source>
        <dbReference type="Google" id="ProtNLM"/>
    </source>
</evidence>
<feature type="compositionally biased region" description="Low complexity" evidence="1">
    <location>
        <begin position="29"/>
        <end position="44"/>
    </location>
</feature>
<gene>
    <name evidence="2" type="ORF">SUNI508_10861</name>
</gene>
<accession>A0ABR2UJE2</accession>
<comment type="caution">
    <text evidence="2">The sequence shown here is derived from an EMBL/GenBank/DDBJ whole genome shotgun (WGS) entry which is preliminary data.</text>
</comment>
<keyword evidence="3" id="KW-1185">Reference proteome</keyword>
<organism evidence="2 3">
    <name type="scientific">Seiridium unicorne</name>
    <dbReference type="NCBI Taxonomy" id="138068"/>
    <lineage>
        <taxon>Eukaryota</taxon>
        <taxon>Fungi</taxon>
        <taxon>Dikarya</taxon>
        <taxon>Ascomycota</taxon>
        <taxon>Pezizomycotina</taxon>
        <taxon>Sordariomycetes</taxon>
        <taxon>Xylariomycetidae</taxon>
        <taxon>Amphisphaeriales</taxon>
        <taxon>Sporocadaceae</taxon>
        <taxon>Seiridium</taxon>
    </lineage>
</organism>
<evidence type="ECO:0000313" key="2">
    <source>
        <dbReference type="EMBL" id="KAK9414743.1"/>
    </source>
</evidence>
<feature type="region of interest" description="Disordered" evidence="1">
    <location>
        <begin position="1"/>
        <end position="104"/>
    </location>
</feature>
<evidence type="ECO:0000256" key="1">
    <source>
        <dbReference type="SAM" id="MobiDB-lite"/>
    </source>
</evidence>